<comment type="caution">
    <text evidence="1">The sequence shown here is derived from an EMBL/GenBank/DDBJ whole genome shotgun (WGS) entry which is preliminary data.</text>
</comment>
<protein>
    <submittedName>
        <fullName evidence="1">Uncharacterized protein</fullName>
    </submittedName>
</protein>
<accession>A0A9X1QL79</accession>
<dbReference type="AlphaFoldDB" id="A0A9X1QL79"/>
<dbReference type="EMBL" id="JAKFGM010000001">
    <property type="protein sequence ID" value="MCF2514574.1"/>
    <property type="molecule type" value="Genomic_DNA"/>
</dbReference>
<gene>
    <name evidence="1" type="ORF">LVY65_05770</name>
</gene>
<dbReference type="Proteomes" id="UP001139410">
    <property type="component" value="Unassembled WGS sequence"/>
</dbReference>
<reference evidence="1" key="1">
    <citation type="submission" date="2022-01" db="EMBL/GenBank/DDBJ databases">
        <authorList>
            <person name="Jo J.-H."/>
            <person name="Im W.-T."/>
        </authorList>
    </citation>
    <scope>NUCLEOTIDE SEQUENCE</scope>
    <source>
        <strain evidence="1">G124</strain>
    </source>
</reference>
<proteinExistence type="predicted"/>
<dbReference type="RefSeq" id="WP_235067031.1">
    <property type="nucleotide sequence ID" value="NZ_JAKFGM010000001.1"/>
</dbReference>
<sequence length="190" mass="21492">MIVCLGWGSLIWRPKKLPLVDPHPLAWNPDGPKLPIEFLRQSSNGTLTLVIDKGAAPLPVLWAPLRTANLQEAVEALRRRERAPVDRVIGRWPSNSSYEFANVIGEWAQERELKGVVWTDLKAQFDGKRGVGPSRVEAIEYLNGLSRWKRVLAETYVRRAPMTIDTPYRRAIAQKLGWQPVPLTQPVEDA</sequence>
<organism evidence="1 2">
    <name type="scientific">Sphingomonas cremea</name>
    <dbReference type="NCBI Taxonomy" id="2904799"/>
    <lineage>
        <taxon>Bacteria</taxon>
        <taxon>Pseudomonadati</taxon>
        <taxon>Pseudomonadota</taxon>
        <taxon>Alphaproteobacteria</taxon>
        <taxon>Sphingomonadales</taxon>
        <taxon>Sphingomonadaceae</taxon>
        <taxon>Sphingomonas</taxon>
    </lineage>
</organism>
<keyword evidence="2" id="KW-1185">Reference proteome</keyword>
<name>A0A9X1QL79_9SPHN</name>
<evidence type="ECO:0000313" key="1">
    <source>
        <dbReference type="EMBL" id="MCF2514574.1"/>
    </source>
</evidence>
<evidence type="ECO:0000313" key="2">
    <source>
        <dbReference type="Proteomes" id="UP001139410"/>
    </source>
</evidence>